<dbReference type="Gene3D" id="2.40.70.10">
    <property type="entry name" value="Acid Proteases"/>
    <property type="match status" value="1"/>
</dbReference>
<evidence type="ECO:0000313" key="2">
    <source>
        <dbReference type="EMBL" id="OGM79651.1"/>
    </source>
</evidence>
<reference evidence="2 3" key="1">
    <citation type="journal article" date="2016" name="Nat. Commun.">
        <title>Thousands of microbial genomes shed light on interconnected biogeochemical processes in an aquifer system.</title>
        <authorList>
            <person name="Anantharaman K."/>
            <person name="Brown C.T."/>
            <person name="Hug L.A."/>
            <person name="Sharon I."/>
            <person name="Castelle C.J."/>
            <person name="Probst A.J."/>
            <person name="Thomas B.C."/>
            <person name="Singh A."/>
            <person name="Wilkins M.J."/>
            <person name="Karaoz U."/>
            <person name="Brodie E.L."/>
            <person name="Williams K.H."/>
            <person name="Hubbard S.S."/>
            <person name="Banfield J.F."/>
        </authorList>
    </citation>
    <scope>NUCLEOTIDE SEQUENCE [LARGE SCALE GENOMIC DNA]</scope>
</reference>
<dbReference type="Pfam" id="PF14397">
    <property type="entry name" value="ATPgrasp_ST"/>
    <property type="match status" value="1"/>
</dbReference>
<dbReference type="SUPFAM" id="SSF50630">
    <property type="entry name" value="Acid proteases"/>
    <property type="match status" value="1"/>
</dbReference>
<organism evidence="2 3">
    <name type="scientific">Candidatus Woesebacteria bacterium RIFOXYB1_FULL_38_16</name>
    <dbReference type="NCBI Taxonomy" id="1802538"/>
    <lineage>
        <taxon>Bacteria</taxon>
        <taxon>Candidatus Woeseibacteriota</taxon>
    </lineage>
</organism>
<name>A0A1F8CTP7_9BACT</name>
<dbReference type="PANTHER" id="PTHR21621:SF0">
    <property type="entry name" value="BETA-CITRYLGLUTAMATE SYNTHASE B-RELATED"/>
    <property type="match status" value="1"/>
</dbReference>
<protein>
    <recommendedName>
        <fullName evidence="1">Alpha-L-glutamate ligase-related protein ATP-grasp domain-containing protein</fullName>
    </recommendedName>
</protein>
<dbReference type="Proteomes" id="UP000178999">
    <property type="component" value="Unassembled WGS sequence"/>
</dbReference>
<dbReference type="GO" id="GO:0005737">
    <property type="term" value="C:cytoplasm"/>
    <property type="evidence" value="ECO:0007669"/>
    <property type="project" value="TreeGrafter"/>
</dbReference>
<dbReference type="EMBL" id="MGHY01000009">
    <property type="protein sequence ID" value="OGM79651.1"/>
    <property type="molecule type" value="Genomic_DNA"/>
</dbReference>
<dbReference type="InterPro" id="IPR021109">
    <property type="entry name" value="Peptidase_aspartic_dom_sf"/>
</dbReference>
<feature type="domain" description="Alpha-L-glutamate ligase-related protein ATP-grasp" evidence="1">
    <location>
        <begin position="16"/>
        <end position="285"/>
    </location>
</feature>
<evidence type="ECO:0000259" key="1">
    <source>
        <dbReference type="Pfam" id="PF14397"/>
    </source>
</evidence>
<comment type="caution">
    <text evidence="2">The sequence shown here is derived from an EMBL/GenBank/DDBJ whole genome shotgun (WGS) entry which is preliminary data.</text>
</comment>
<sequence length="438" mass="49092">MKASTILGLNARTQLFSYLYNRKKGKAIAVSKIKTEKVLKANDVATPKIIKKFKKPSDILNFKWYSLPDSFALKPSRGLGGEGIIVVKKRTRDNEGWITTARKRITPEDLKLHTLDILEGAYSLNNSPDVGFIQEYVGRHKAFRRLAYRGTPDIRVIVFNKIPVMAMMRLPTKDSGGRSNLHQGAVGVGIDLTTGITTKAIWYTKYIKYKPGTKRKLHGIKIPFWTKILRLAIEGQQVSGLGYLGIDIMIHPEKGPMIIELNNQPGLQIQLANGVGLRKRLERVEDLHVRDTEHGIKIAKALFSTPLSDRVRSDEAILTISALEEITIKGQDKTRKKVTAKVDTGAWRTSISESLAQKMGLLEKNNILWSKTVRSSLGEQVRPIISLTFWLSGRKITTAASVAKRMALKYPIIIGRKDLKGLLIDPQISIDRIKKAKQ</sequence>
<gene>
    <name evidence="2" type="ORF">A2382_01880</name>
</gene>
<dbReference type="PANTHER" id="PTHR21621">
    <property type="entry name" value="RIBOSOMAL PROTEIN S6 MODIFICATION PROTEIN"/>
    <property type="match status" value="1"/>
</dbReference>
<accession>A0A1F8CTP7</accession>
<dbReference type="GO" id="GO:0018169">
    <property type="term" value="F:ribosomal S6-glutamic acid ligase activity"/>
    <property type="evidence" value="ECO:0007669"/>
    <property type="project" value="TreeGrafter"/>
</dbReference>
<dbReference type="SUPFAM" id="SSF56059">
    <property type="entry name" value="Glutathione synthetase ATP-binding domain-like"/>
    <property type="match status" value="1"/>
</dbReference>
<dbReference type="AlphaFoldDB" id="A0A1F8CTP7"/>
<dbReference type="GO" id="GO:0009432">
    <property type="term" value="P:SOS response"/>
    <property type="evidence" value="ECO:0007669"/>
    <property type="project" value="TreeGrafter"/>
</dbReference>
<dbReference type="InterPro" id="IPR039523">
    <property type="entry name" value="RimK-rel_E_lig_ATP-grasp"/>
</dbReference>
<proteinExistence type="predicted"/>
<dbReference type="STRING" id="1802538.A2382_01880"/>
<evidence type="ECO:0000313" key="3">
    <source>
        <dbReference type="Proteomes" id="UP000178999"/>
    </source>
</evidence>
<dbReference type="Gene3D" id="3.30.470.20">
    <property type="entry name" value="ATP-grasp fold, B domain"/>
    <property type="match status" value="1"/>
</dbReference>